<sequence>MICLEVRGGRCEQVGQHLYDKPYPALVFHIEEFFRQRKNHIV</sequence>
<dbReference type="Proteomes" id="UP000256774">
    <property type="component" value="Unassembled WGS sequence"/>
</dbReference>
<organism evidence="1 2">
    <name type="scientific">Paraperlucidibaca baekdonensis</name>
    <dbReference type="NCBI Taxonomy" id="748120"/>
    <lineage>
        <taxon>Bacteria</taxon>
        <taxon>Pseudomonadati</taxon>
        <taxon>Pseudomonadota</taxon>
        <taxon>Gammaproteobacteria</taxon>
        <taxon>Moraxellales</taxon>
        <taxon>Moraxellaceae</taxon>
        <taxon>Paraperlucidibaca</taxon>
    </lineage>
</organism>
<accession>A0A3E0H9J5</accession>
<comment type="caution">
    <text evidence="1">The sequence shown here is derived from an EMBL/GenBank/DDBJ whole genome shotgun (WGS) entry which is preliminary data.</text>
</comment>
<protein>
    <submittedName>
        <fullName evidence="1">Uncharacterized protein</fullName>
    </submittedName>
</protein>
<reference evidence="1 2" key="1">
    <citation type="submission" date="2018-08" db="EMBL/GenBank/DDBJ databases">
        <title>Genomic Encyclopedia of Type Strains, Phase IV (KMG-IV): sequencing the most valuable type-strain genomes for metagenomic binning, comparative biology and taxonomic classification.</title>
        <authorList>
            <person name="Goeker M."/>
        </authorList>
    </citation>
    <scope>NUCLEOTIDE SEQUENCE [LARGE SCALE GENOMIC DNA]</scope>
    <source>
        <strain evidence="1 2">DSM 26022</strain>
    </source>
</reference>
<dbReference type="EMBL" id="QUNR01000001">
    <property type="protein sequence ID" value="REH40324.1"/>
    <property type="molecule type" value="Genomic_DNA"/>
</dbReference>
<evidence type="ECO:0000313" key="1">
    <source>
        <dbReference type="EMBL" id="REH40324.1"/>
    </source>
</evidence>
<keyword evidence="2" id="KW-1185">Reference proteome</keyword>
<proteinExistence type="predicted"/>
<dbReference type="AlphaFoldDB" id="A0A3E0H9J5"/>
<name>A0A3E0H9J5_9GAMM</name>
<gene>
    <name evidence="1" type="ORF">DFR26_0524</name>
</gene>
<evidence type="ECO:0000313" key="2">
    <source>
        <dbReference type="Proteomes" id="UP000256774"/>
    </source>
</evidence>